<accession>A0A8J4Y5B7</accession>
<evidence type="ECO:0000313" key="3">
    <source>
        <dbReference type="Proteomes" id="UP000770661"/>
    </source>
</evidence>
<evidence type="ECO:0008006" key="4">
    <source>
        <dbReference type="Google" id="ProtNLM"/>
    </source>
</evidence>
<dbReference type="EMBL" id="JACEEZ010019985">
    <property type="protein sequence ID" value="KAG0715145.1"/>
    <property type="molecule type" value="Genomic_DNA"/>
</dbReference>
<evidence type="ECO:0000256" key="1">
    <source>
        <dbReference type="SAM" id="SignalP"/>
    </source>
</evidence>
<protein>
    <recommendedName>
        <fullName evidence="4">Secreted protein</fullName>
    </recommendedName>
</protein>
<keyword evidence="1" id="KW-0732">Signal</keyword>
<gene>
    <name evidence="2" type="ORF">GWK47_012641</name>
</gene>
<feature type="signal peptide" evidence="1">
    <location>
        <begin position="1"/>
        <end position="21"/>
    </location>
</feature>
<comment type="caution">
    <text evidence="2">The sequence shown here is derived from an EMBL/GenBank/DDBJ whole genome shotgun (WGS) entry which is preliminary data.</text>
</comment>
<name>A0A8J4Y5B7_CHIOP</name>
<organism evidence="2 3">
    <name type="scientific">Chionoecetes opilio</name>
    <name type="common">Atlantic snow crab</name>
    <name type="synonym">Cancer opilio</name>
    <dbReference type="NCBI Taxonomy" id="41210"/>
    <lineage>
        <taxon>Eukaryota</taxon>
        <taxon>Metazoa</taxon>
        <taxon>Ecdysozoa</taxon>
        <taxon>Arthropoda</taxon>
        <taxon>Crustacea</taxon>
        <taxon>Multicrustacea</taxon>
        <taxon>Malacostraca</taxon>
        <taxon>Eumalacostraca</taxon>
        <taxon>Eucarida</taxon>
        <taxon>Decapoda</taxon>
        <taxon>Pleocyemata</taxon>
        <taxon>Brachyura</taxon>
        <taxon>Eubrachyura</taxon>
        <taxon>Majoidea</taxon>
        <taxon>Majidae</taxon>
        <taxon>Chionoecetes</taxon>
    </lineage>
</organism>
<dbReference type="Proteomes" id="UP000770661">
    <property type="component" value="Unassembled WGS sequence"/>
</dbReference>
<dbReference type="AlphaFoldDB" id="A0A8J4Y5B7"/>
<reference evidence="2" key="1">
    <citation type="submission" date="2020-07" db="EMBL/GenBank/DDBJ databases">
        <title>The High-quality genome of the commercially important snow crab, Chionoecetes opilio.</title>
        <authorList>
            <person name="Jeong J.-H."/>
            <person name="Ryu S."/>
        </authorList>
    </citation>
    <scope>NUCLEOTIDE SEQUENCE</scope>
    <source>
        <strain evidence="2">MADBK_172401_WGS</strain>
        <tissue evidence="2">Digestive gland</tissue>
    </source>
</reference>
<feature type="chain" id="PRO_5035188877" description="Secreted protein" evidence="1">
    <location>
        <begin position="22"/>
        <end position="130"/>
    </location>
</feature>
<keyword evidence="3" id="KW-1185">Reference proteome</keyword>
<proteinExistence type="predicted"/>
<evidence type="ECO:0000313" key="2">
    <source>
        <dbReference type="EMBL" id="KAG0715145.1"/>
    </source>
</evidence>
<sequence>MFGLQASFVLGLVTALDPVLSSSSVARFLLGVSRFCATASFQSSWSRILQDGGDPPGLLILPALWVNDESTLWLIVLNGRPGKTSQVSAKWARWHGVCYTLLRLEIEEVVEEQSAETQNTTPNSYSMGPS</sequence>